<dbReference type="Gene3D" id="2.60.40.10">
    <property type="entry name" value="Immunoglobulins"/>
    <property type="match status" value="4"/>
</dbReference>
<dbReference type="InterPro" id="IPR050991">
    <property type="entry name" value="ECM_Regulatory_Proteins"/>
</dbReference>
<dbReference type="RefSeq" id="WP_151888660.1">
    <property type="nucleotide sequence ID" value="NZ_VNIK02000001.1"/>
</dbReference>
<keyword evidence="1" id="KW-0677">Repeat</keyword>
<dbReference type="PANTHER" id="PTHR46708:SF2">
    <property type="entry name" value="FIBRONECTIN TYPE-III DOMAIN-CONTAINING PROTEIN"/>
    <property type="match status" value="1"/>
</dbReference>
<sequence length="693" mass="72740">MSKKLLFFYFFIFSVTGTFAQNLHSHANAASIGNEANSTTGWSGTGNITSSTTNPFQGTYAISLVATQGNASSGRDMSYTFNAVVGQVYNISIWARQGNLANSPAFANWTGFAGFATTTINSPTWTEYTWSLTATNANPVISVYSSPRSGSQAGNQVLIDAVSITTPNSDTEAPTAVVVSSSNTTMNGTQLSWTASTDNVGVVNYEVFQNGNSIANTGTTTGLNVTGLSPGTSYNFTVVARDAAGNSSSLSNVETINTIGDGQAPTAVVVSSSNTTSTGTQLSWTASTDNVGVVNYEVFQDGNSIANTGTTTGFIVTGLTPSTSYNFTVVAEDAAGNLSPVSNIETINTLSPPDTQAPTAVVLSSSNTTTTSTELSWTASTDNVGVVNYEVFRNGNSIANTGTTTGLSVTGLAPSTSYNFTVVAEDAAGNLSPSSNILSVTTDGVPDNESPTAVIVSSSNTTSTGTQLSWTASTDNVGVVNYEVFQDGNSIANTGTTTGFNVSGLVPSTSYDFTVVAEDAAGNLSPVSNTETVVTSVGNGIVDYTSENANIETVDWTARDLFADRNIGIGTTDTQGYRLAVAGNVIAEGVKVELQGNWPDFVFENGFDLMDLWKVRAFIAEHGHLPNIPSAEEVQKEGIDLGQMNAKLLQKIEELTLYILSQQNEIEILKKENSQINDILKRIEELEKGQQKR</sequence>
<dbReference type="Gene3D" id="2.60.120.260">
    <property type="entry name" value="Galactose-binding domain-like"/>
    <property type="match status" value="1"/>
</dbReference>
<evidence type="ECO:0000313" key="5">
    <source>
        <dbReference type="EMBL" id="KAB5491505.1"/>
    </source>
</evidence>
<proteinExistence type="predicted"/>
<name>A0A5N5IUQ5_9FLAO</name>
<dbReference type="InterPro" id="IPR013783">
    <property type="entry name" value="Ig-like_fold"/>
</dbReference>
<feature type="domain" description="Fibronectin type-III" evidence="4">
    <location>
        <begin position="450"/>
        <end position="538"/>
    </location>
</feature>
<dbReference type="Proteomes" id="UP000319204">
    <property type="component" value="Unassembled WGS sequence"/>
</dbReference>
<evidence type="ECO:0000256" key="1">
    <source>
        <dbReference type="ARBA" id="ARBA00022737"/>
    </source>
</evidence>
<comment type="caution">
    <text evidence="5">The sequence shown here is derived from an EMBL/GenBank/DDBJ whole genome shotgun (WGS) entry which is preliminary data.</text>
</comment>
<feature type="domain" description="Fibronectin type-III" evidence="4">
    <location>
        <begin position="264"/>
        <end position="352"/>
    </location>
</feature>
<dbReference type="PROSITE" id="PS50853">
    <property type="entry name" value="FN3"/>
    <property type="match status" value="4"/>
</dbReference>
<organism evidence="5 6">
    <name type="scientific">Flagellimonas hadalis</name>
    <dbReference type="NCBI Taxonomy" id="2597517"/>
    <lineage>
        <taxon>Bacteria</taxon>
        <taxon>Pseudomonadati</taxon>
        <taxon>Bacteroidota</taxon>
        <taxon>Flavobacteriia</taxon>
        <taxon>Flavobacteriales</taxon>
        <taxon>Flavobacteriaceae</taxon>
        <taxon>Flagellimonas</taxon>
    </lineage>
</organism>
<gene>
    <name evidence="5" type="ORF">FOT42_000735</name>
</gene>
<dbReference type="EMBL" id="VNIK02000001">
    <property type="protein sequence ID" value="KAB5491505.1"/>
    <property type="molecule type" value="Genomic_DNA"/>
</dbReference>
<protein>
    <recommendedName>
        <fullName evidence="4">Fibronectin type-III domain-containing protein</fullName>
    </recommendedName>
</protein>
<dbReference type="InterPro" id="IPR003961">
    <property type="entry name" value="FN3_dom"/>
</dbReference>
<feature type="chain" id="PRO_5024407543" description="Fibronectin type-III domain-containing protein" evidence="3">
    <location>
        <begin position="21"/>
        <end position="693"/>
    </location>
</feature>
<keyword evidence="2" id="KW-0175">Coiled coil</keyword>
<dbReference type="Pfam" id="PF00041">
    <property type="entry name" value="fn3"/>
    <property type="match status" value="4"/>
</dbReference>
<feature type="coiled-coil region" evidence="2">
    <location>
        <begin position="652"/>
        <end position="689"/>
    </location>
</feature>
<dbReference type="SUPFAM" id="SSF49265">
    <property type="entry name" value="Fibronectin type III"/>
    <property type="match status" value="3"/>
</dbReference>
<dbReference type="InterPro" id="IPR036116">
    <property type="entry name" value="FN3_sf"/>
</dbReference>
<feature type="domain" description="Fibronectin type-III" evidence="4">
    <location>
        <begin position="357"/>
        <end position="445"/>
    </location>
</feature>
<evidence type="ECO:0000313" key="6">
    <source>
        <dbReference type="Proteomes" id="UP000319204"/>
    </source>
</evidence>
<accession>A0A5N5IUQ5</accession>
<keyword evidence="6" id="KW-1185">Reference proteome</keyword>
<evidence type="ECO:0000256" key="3">
    <source>
        <dbReference type="SAM" id="SignalP"/>
    </source>
</evidence>
<evidence type="ECO:0000256" key="2">
    <source>
        <dbReference type="SAM" id="Coils"/>
    </source>
</evidence>
<dbReference type="CDD" id="cd00063">
    <property type="entry name" value="FN3"/>
    <property type="match status" value="4"/>
</dbReference>
<dbReference type="SMART" id="SM00060">
    <property type="entry name" value="FN3"/>
    <property type="match status" value="4"/>
</dbReference>
<feature type="signal peptide" evidence="3">
    <location>
        <begin position="1"/>
        <end position="20"/>
    </location>
</feature>
<dbReference type="SUPFAM" id="SSF49785">
    <property type="entry name" value="Galactose-binding domain-like"/>
    <property type="match status" value="1"/>
</dbReference>
<feature type="domain" description="Fibronectin type-III" evidence="4">
    <location>
        <begin position="173"/>
        <end position="261"/>
    </location>
</feature>
<dbReference type="OrthoDB" id="9808753at2"/>
<dbReference type="PANTHER" id="PTHR46708">
    <property type="entry name" value="TENASCIN"/>
    <property type="match status" value="1"/>
</dbReference>
<keyword evidence="3" id="KW-0732">Signal</keyword>
<evidence type="ECO:0000259" key="4">
    <source>
        <dbReference type="PROSITE" id="PS50853"/>
    </source>
</evidence>
<dbReference type="AlphaFoldDB" id="A0A5N5IUQ5"/>
<reference evidence="5" key="1">
    <citation type="submission" date="2019-10" db="EMBL/GenBank/DDBJ databases">
        <title>Muricauda hadale sp. nov., a piezophilic bacterium isolated from hadopelagic water of the Mariana Trench.</title>
        <authorList>
            <person name="Wei Y."/>
        </authorList>
    </citation>
    <scope>NUCLEOTIDE SEQUENCE [LARGE SCALE GENOMIC DNA]</scope>
    <source>
        <strain evidence="5">MT-229</strain>
    </source>
</reference>
<dbReference type="InterPro" id="IPR008979">
    <property type="entry name" value="Galactose-bd-like_sf"/>
</dbReference>